<organism evidence="2 3">
    <name type="scientific">Bimuria novae-zelandiae CBS 107.79</name>
    <dbReference type="NCBI Taxonomy" id="1447943"/>
    <lineage>
        <taxon>Eukaryota</taxon>
        <taxon>Fungi</taxon>
        <taxon>Dikarya</taxon>
        <taxon>Ascomycota</taxon>
        <taxon>Pezizomycotina</taxon>
        <taxon>Dothideomycetes</taxon>
        <taxon>Pleosporomycetidae</taxon>
        <taxon>Pleosporales</taxon>
        <taxon>Massarineae</taxon>
        <taxon>Didymosphaeriaceae</taxon>
        <taxon>Bimuria</taxon>
    </lineage>
</organism>
<dbReference type="OrthoDB" id="3744135at2759"/>
<sequence>MCLGAAWLARCLANDLYLYEETQLRRRAFKQLVKHYRPHVRNGRTIEVEEKVLTFLYVCAQGAGWREAKHRYRHLLSTITTYVHRNLA</sequence>
<dbReference type="InterPro" id="IPR058353">
    <property type="entry name" value="DUF8040"/>
</dbReference>
<dbReference type="AlphaFoldDB" id="A0A6A5V4R9"/>
<keyword evidence="3" id="KW-1185">Reference proteome</keyword>
<evidence type="ECO:0000313" key="2">
    <source>
        <dbReference type="EMBL" id="KAF1972115.1"/>
    </source>
</evidence>
<gene>
    <name evidence="2" type="ORF">BU23DRAFT_468943</name>
</gene>
<dbReference type="Pfam" id="PF26138">
    <property type="entry name" value="DUF8040"/>
    <property type="match status" value="1"/>
</dbReference>
<name>A0A6A5V4R9_9PLEO</name>
<feature type="domain" description="DUF8040" evidence="1">
    <location>
        <begin position="4"/>
        <end position="87"/>
    </location>
</feature>
<evidence type="ECO:0000259" key="1">
    <source>
        <dbReference type="Pfam" id="PF26138"/>
    </source>
</evidence>
<accession>A0A6A5V4R9</accession>
<proteinExistence type="predicted"/>
<dbReference type="EMBL" id="ML976689">
    <property type="protein sequence ID" value="KAF1972115.1"/>
    <property type="molecule type" value="Genomic_DNA"/>
</dbReference>
<dbReference type="Proteomes" id="UP000800036">
    <property type="component" value="Unassembled WGS sequence"/>
</dbReference>
<protein>
    <recommendedName>
        <fullName evidence="1">DUF8040 domain-containing protein</fullName>
    </recommendedName>
</protein>
<reference evidence="2" key="1">
    <citation type="journal article" date="2020" name="Stud. Mycol.">
        <title>101 Dothideomycetes genomes: a test case for predicting lifestyles and emergence of pathogens.</title>
        <authorList>
            <person name="Haridas S."/>
            <person name="Albert R."/>
            <person name="Binder M."/>
            <person name="Bloem J."/>
            <person name="Labutti K."/>
            <person name="Salamov A."/>
            <person name="Andreopoulos B."/>
            <person name="Baker S."/>
            <person name="Barry K."/>
            <person name="Bills G."/>
            <person name="Bluhm B."/>
            <person name="Cannon C."/>
            <person name="Castanera R."/>
            <person name="Culley D."/>
            <person name="Daum C."/>
            <person name="Ezra D."/>
            <person name="Gonzalez J."/>
            <person name="Henrissat B."/>
            <person name="Kuo A."/>
            <person name="Liang C."/>
            <person name="Lipzen A."/>
            <person name="Lutzoni F."/>
            <person name="Magnuson J."/>
            <person name="Mondo S."/>
            <person name="Nolan M."/>
            <person name="Ohm R."/>
            <person name="Pangilinan J."/>
            <person name="Park H.-J."/>
            <person name="Ramirez L."/>
            <person name="Alfaro M."/>
            <person name="Sun H."/>
            <person name="Tritt A."/>
            <person name="Yoshinaga Y."/>
            <person name="Zwiers L.-H."/>
            <person name="Turgeon B."/>
            <person name="Goodwin S."/>
            <person name="Spatafora J."/>
            <person name="Crous P."/>
            <person name="Grigoriev I."/>
        </authorList>
    </citation>
    <scope>NUCLEOTIDE SEQUENCE</scope>
    <source>
        <strain evidence="2">CBS 107.79</strain>
    </source>
</reference>
<evidence type="ECO:0000313" key="3">
    <source>
        <dbReference type="Proteomes" id="UP000800036"/>
    </source>
</evidence>